<proteinExistence type="predicted"/>
<dbReference type="EMBL" id="CP001720">
    <property type="protein sequence ID" value="ACV64484.1"/>
    <property type="molecule type" value="Genomic_DNA"/>
</dbReference>
<protein>
    <submittedName>
        <fullName evidence="1">Uncharacterized protein</fullName>
    </submittedName>
</protein>
<evidence type="ECO:0000313" key="1">
    <source>
        <dbReference type="EMBL" id="ACV64484.1"/>
    </source>
</evidence>
<dbReference type="KEGG" id="dae:Dtox_3777"/>
<dbReference type="OrthoDB" id="1808739at2"/>
<sequence>MSSVFYDDQDFELELSDDVMRLIDEYAEKTNRTGEEVVEYILKEFLQDQLHVFVKIAERDDKPLKKVLSRQFYKTLQSLMVAPNK</sequence>
<name>C8VX88_DESAS</name>
<evidence type="ECO:0000313" key="2">
    <source>
        <dbReference type="Proteomes" id="UP000002217"/>
    </source>
</evidence>
<gene>
    <name evidence="1" type="ordered locus">Dtox_3777</name>
</gene>
<dbReference type="RefSeq" id="WP_015759168.1">
    <property type="nucleotide sequence ID" value="NC_013216.1"/>
</dbReference>
<dbReference type="Proteomes" id="UP000002217">
    <property type="component" value="Chromosome"/>
</dbReference>
<keyword evidence="2" id="KW-1185">Reference proteome</keyword>
<organism evidence="1 2">
    <name type="scientific">Desulfofarcimen acetoxidans (strain ATCC 49208 / DSM 771 / KCTC 5769 / VKM B-1644 / 5575)</name>
    <name type="common">Desulfotomaculum acetoxidans</name>
    <dbReference type="NCBI Taxonomy" id="485916"/>
    <lineage>
        <taxon>Bacteria</taxon>
        <taxon>Bacillati</taxon>
        <taxon>Bacillota</taxon>
        <taxon>Clostridia</taxon>
        <taxon>Eubacteriales</taxon>
        <taxon>Peptococcaceae</taxon>
        <taxon>Desulfofarcimen</taxon>
    </lineage>
</organism>
<dbReference type="HOGENOM" id="CLU_172414_0_0_9"/>
<accession>C8VX88</accession>
<reference evidence="1 2" key="1">
    <citation type="journal article" date="2009" name="Stand. Genomic Sci.">
        <title>Complete genome sequence of Desulfotomaculum acetoxidans type strain (5575).</title>
        <authorList>
            <person name="Spring S."/>
            <person name="Lapidus A."/>
            <person name="Schroder M."/>
            <person name="Gleim D."/>
            <person name="Sims D."/>
            <person name="Meincke L."/>
            <person name="Glavina Del Rio T."/>
            <person name="Tice H."/>
            <person name="Copeland A."/>
            <person name="Cheng J.F."/>
            <person name="Lucas S."/>
            <person name="Chen F."/>
            <person name="Nolan M."/>
            <person name="Bruce D."/>
            <person name="Goodwin L."/>
            <person name="Pitluck S."/>
            <person name="Ivanova N."/>
            <person name="Mavromatis K."/>
            <person name="Mikhailova N."/>
            <person name="Pati A."/>
            <person name="Chen A."/>
            <person name="Palaniappan K."/>
            <person name="Land M."/>
            <person name="Hauser L."/>
            <person name="Chang Y.J."/>
            <person name="Jeffries C.D."/>
            <person name="Chain P."/>
            <person name="Saunders E."/>
            <person name="Brettin T."/>
            <person name="Detter J.C."/>
            <person name="Goker M."/>
            <person name="Bristow J."/>
            <person name="Eisen J.A."/>
            <person name="Markowitz V."/>
            <person name="Hugenholtz P."/>
            <person name="Kyrpides N.C."/>
            <person name="Klenk H.P."/>
            <person name="Han C."/>
        </authorList>
    </citation>
    <scope>NUCLEOTIDE SEQUENCE [LARGE SCALE GENOMIC DNA]</scope>
    <source>
        <strain evidence="2">ATCC 49208 / DSM 771 / VKM B-1644</strain>
    </source>
</reference>
<dbReference type="AlphaFoldDB" id="C8VX88"/>